<dbReference type="GO" id="GO:0016567">
    <property type="term" value="P:protein ubiquitination"/>
    <property type="evidence" value="ECO:0007669"/>
    <property type="project" value="InterPro"/>
</dbReference>
<keyword evidence="11" id="KW-0472">Membrane</keyword>
<dbReference type="GO" id="GO:0016020">
    <property type="term" value="C:membrane"/>
    <property type="evidence" value="ECO:0007669"/>
    <property type="project" value="UniProtKB-SubCell"/>
</dbReference>
<dbReference type="Pfam" id="PF12483">
    <property type="entry name" value="GIDE"/>
    <property type="match status" value="1"/>
</dbReference>
<dbReference type="GO" id="GO:0061630">
    <property type="term" value="F:ubiquitin protein ligase activity"/>
    <property type="evidence" value="ECO:0007669"/>
    <property type="project" value="UniProtKB-EC"/>
</dbReference>
<keyword evidence="5" id="KW-0812">Transmembrane</keyword>
<comment type="caution">
    <text evidence="13">The sequence shown here is derived from an EMBL/GenBank/DDBJ whole genome shotgun (WGS) entry which is preliminary data.</text>
</comment>
<evidence type="ECO:0000256" key="2">
    <source>
        <dbReference type="ARBA" id="ARBA00004141"/>
    </source>
</evidence>
<dbReference type="Proteomes" id="UP000554482">
    <property type="component" value="Unassembled WGS sequence"/>
</dbReference>
<sequence length="413" mass="45799">MNVNIESTHPLQSTALVVVEPLSLAVPMEGIVMHERKAEINKERNLHLHDTDQTFGDKNAIVSRIKTSMCNTKANYSGRLKQNAQKDVDAKRVAQLLASQEAREEVYTYEAVKDSNGTIQIQRPHNGPFILSSKGIYLLITHDEDYARSLKYASVILLVVGVFLLTKDAIGHIILSVGFLGVSVSLITKDVRYIIERRRQSAMLQMERLKGSHIGKDSFMPGLASLKDGLMPRLDGENDEYSPNHCMMASKVKFDSMPLWMSFKGLQLEHLHADTVRLIAAAAGVVLIVLPVDIIPRTAEGFHARVNVKGAKATGSGIPVQYTSLGHRRNNCTFPVNDDPAVQPSQQHETELSVGSTDGRYGSQQLILWPHEHGQLPVTERVVDQGSVMMQQQGVWAENMGLHEIGTRCQQVQ</sequence>
<evidence type="ECO:0000256" key="3">
    <source>
        <dbReference type="ARBA" id="ARBA00012483"/>
    </source>
</evidence>
<evidence type="ECO:0000256" key="8">
    <source>
        <dbReference type="ARBA" id="ARBA00022786"/>
    </source>
</evidence>
<evidence type="ECO:0000256" key="10">
    <source>
        <dbReference type="ARBA" id="ARBA00022989"/>
    </source>
</evidence>
<keyword evidence="14" id="KW-1185">Reference proteome</keyword>
<evidence type="ECO:0000256" key="11">
    <source>
        <dbReference type="ARBA" id="ARBA00023136"/>
    </source>
</evidence>
<dbReference type="PANTHER" id="PTHR47568">
    <property type="match status" value="1"/>
</dbReference>
<protein>
    <recommendedName>
        <fullName evidence="3">RING-type E3 ubiquitin transferase</fullName>
        <ecNumber evidence="3">2.3.2.27</ecNumber>
    </recommendedName>
</protein>
<dbReference type="OrthoDB" id="2422440at2759"/>
<evidence type="ECO:0000313" key="14">
    <source>
        <dbReference type="Proteomes" id="UP000554482"/>
    </source>
</evidence>
<gene>
    <name evidence="13" type="ORF">FRX31_005218</name>
</gene>
<comment type="catalytic activity">
    <reaction evidence="1">
        <text>S-ubiquitinyl-[E2 ubiquitin-conjugating enzyme]-L-cysteine + [acceptor protein]-L-lysine = [E2 ubiquitin-conjugating enzyme]-L-cysteine + N(6)-ubiquitinyl-[acceptor protein]-L-lysine.</text>
        <dbReference type="EC" id="2.3.2.27"/>
    </reaction>
</comment>
<dbReference type="GO" id="GO:0008270">
    <property type="term" value="F:zinc ion binding"/>
    <property type="evidence" value="ECO:0007669"/>
    <property type="project" value="UniProtKB-KW"/>
</dbReference>
<keyword evidence="9" id="KW-0862">Zinc</keyword>
<dbReference type="EC" id="2.3.2.27" evidence="3"/>
<proteinExistence type="predicted"/>
<evidence type="ECO:0000256" key="6">
    <source>
        <dbReference type="ARBA" id="ARBA00022723"/>
    </source>
</evidence>
<reference evidence="13 14" key="1">
    <citation type="submission" date="2020-06" db="EMBL/GenBank/DDBJ databases">
        <title>Transcriptomic and genomic resources for Thalictrum thalictroides and T. hernandezii: Facilitating candidate gene discovery in an emerging model plant lineage.</title>
        <authorList>
            <person name="Arias T."/>
            <person name="Riano-Pachon D.M."/>
            <person name="Di Stilio V.S."/>
        </authorList>
    </citation>
    <scope>NUCLEOTIDE SEQUENCE [LARGE SCALE GENOMIC DNA]</scope>
    <source>
        <strain evidence="14">cv. WT478/WT964</strain>
        <tissue evidence="13">Leaves</tissue>
    </source>
</reference>
<accession>A0A7J6X8K4</accession>
<evidence type="ECO:0000256" key="4">
    <source>
        <dbReference type="ARBA" id="ARBA00022679"/>
    </source>
</evidence>
<keyword evidence="6" id="KW-0479">Metal-binding</keyword>
<evidence type="ECO:0000313" key="13">
    <source>
        <dbReference type="EMBL" id="KAF5205195.1"/>
    </source>
</evidence>
<evidence type="ECO:0000259" key="12">
    <source>
        <dbReference type="Pfam" id="PF12483"/>
    </source>
</evidence>
<dbReference type="EMBL" id="JABWDY010004409">
    <property type="protein sequence ID" value="KAF5205195.1"/>
    <property type="molecule type" value="Genomic_DNA"/>
</dbReference>
<feature type="domain" description="E3 Ubiquitin ligase MUL1-like" evidence="12">
    <location>
        <begin position="110"/>
        <end position="163"/>
    </location>
</feature>
<keyword evidence="7" id="KW-0863">Zinc-finger</keyword>
<name>A0A7J6X8K4_THATH</name>
<keyword evidence="10" id="KW-1133">Transmembrane helix</keyword>
<dbReference type="AlphaFoldDB" id="A0A7J6X8K4"/>
<evidence type="ECO:0000256" key="7">
    <source>
        <dbReference type="ARBA" id="ARBA00022771"/>
    </source>
</evidence>
<evidence type="ECO:0000256" key="5">
    <source>
        <dbReference type="ARBA" id="ARBA00022692"/>
    </source>
</evidence>
<evidence type="ECO:0000256" key="9">
    <source>
        <dbReference type="ARBA" id="ARBA00022833"/>
    </source>
</evidence>
<dbReference type="InterPro" id="IPR044231">
    <property type="entry name" value="SP1/SPL1"/>
</dbReference>
<keyword evidence="8" id="KW-0833">Ubl conjugation pathway</keyword>
<organism evidence="13 14">
    <name type="scientific">Thalictrum thalictroides</name>
    <name type="common">Rue-anemone</name>
    <name type="synonym">Anemone thalictroides</name>
    <dbReference type="NCBI Taxonomy" id="46969"/>
    <lineage>
        <taxon>Eukaryota</taxon>
        <taxon>Viridiplantae</taxon>
        <taxon>Streptophyta</taxon>
        <taxon>Embryophyta</taxon>
        <taxon>Tracheophyta</taxon>
        <taxon>Spermatophyta</taxon>
        <taxon>Magnoliopsida</taxon>
        <taxon>Ranunculales</taxon>
        <taxon>Ranunculaceae</taxon>
        <taxon>Thalictroideae</taxon>
        <taxon>Thalictrum</taxon>
    </lineage>
</organism>
<comment type="subcellular location">
    <subcellularLocation>
        <location evidence="2">Membrane</location>
        <topology evidence="2">Multi-pass membrane protein</topology>
    </subcellularLocation>
</comment>
<keyword evidence="4" id="KW-0808">Transferase</keyword>
<dbReference type="InterPro" id="IPR022170">
    <property type="entry name" value="MUL1-like"/>
</dbReference>
<dbReference type="PANTHER" id="PTHR47568:SF2">
    <property type="entry name" value="E3 UBIQUITIN-PROTEIN LIGASE SP1-RELATED"/>
    <property type="match status" value="1"/>
</dbReference>
<evidence type="ECO:0000256" key="1">
    <source>
        <dbReference type="ARBA" id="ARBA00000900"/>
    </source>
</evidence>